<evidence type="ECO:0000256" key="1">
    <source>
        <dbReference type="ARBA" id="ARBA00008645"/>
    </source>
</evidence>
<evidence type="ECO:0000256" key="2">
    <source>
        <dbReference type="ARBA" id="ARBA00022801"/>
    </source>
</evidence>
<sequence>MVQRHSPRTRFVGVRYSTTQVRFTAGGSRIAGELHLPESGQPYACVVFAHGFSGTMDWILPDFARVFATAGLAVLTFDYRHFGLSEGDPRQLVDTRRQLEDIRAAVDFVRGHEAVDAEQIALWGTSLGGGHVLRIAADDPRVAAVVANVPGIDMYAGLRGRAKSPTFRPEPARTAIATAHLVIAALLDEIRGRLGRPPHYVPVFGRFGSAIFADPALTERFRDLEAHSRTWRNSVTPRFLFHAPRYRSGTFERIRCPVLVTLARDDAQISSAFVKRNIGQSRNTEIKEYPVGHFDVYHGAVRDRVAHDHCDFLIRHLSHP</sequence>
<dbReference type="Gene3D" id="3.40.50.1820">
    <property type="entry name" value="alpha/beta hydrolase"/>
    <property type="match status" value="1"/>
</dbReference>
<dbReference type="Proteomes" id="UP000193622">
    <property type="component" value="Unassembled WGS sequence"/>
</dbReference>
<dbReference type="PANTHER" id="PTHR22946">
    <property type="entry name" value="DIENELACTONE HYDROLASE DOMAIN-CONTAINING PROTEIN-RELATED"/>
    <property type="match status" value="1"/>
</dbReference>
<dbReference type="AlphaFoldDB" id="A0A1X1WCN6"/>
<protein>
    <submittedName>
        <fullName evidence="4">Peptidase S15</fullName>
    </submittedName>
</protein>
<dbReference type="InterPro" id="IPR029058">
    <property type="entry name" value="AB_hydrolase_fold"/>
</dbReference>
<evidence type="ECO:0000313" key="5">
    <source>
        <dbReference type="Proteomes" id="UP000193622"/>
    </source>
</evidence>
<comment type="similarity">
    <text evidence="1">Belongs to the AB hydrolase superfamily.</text>
</comment>
<dbReference type="InterPro" id="IPR022742">
    <property type="entry name" value="Hydrolase_4"/>
</dbReference>
<evidence type="ECO:0000313" key="4">
    <source>
        <dbReference type="EMBL" id="ORV84363.1"/>
    </source>
</evidence>
<organism evidence="4 5">
    <name type="scientific">Mycolicibacterium iranicum</name>
    <name type="common">Mycobacterium iranicum</name>
    <dbReference type="NCBI Taxonomy" id="912594"/>
    <lineage>
        <taxon>Bacteria</taxon>
        <taxon>Bacillati</taxon>
        <taxon>Actinomycetota</taxon>
        <taxon>Actinomycetes</taxon>
        <taxon>Mycobacteriales</taxon>
        <taxon>Mycobacteriaceae</taxon>
        <taxon>Mycolicibacterium</taxon>
    </lineage>
</organism>
<accession>A0A1X1WCN6</accession>
<dbReference type="EMBL" id="LQPC01000047">
    <property type="protein sequence ID" value="ORV84363.1"/>
    <property type="molecule type" value="Genomic_DNA"/>
</dbReference>
<dbReference type="SUPFAM" id="SSF53474">
    <property type="entry name" value="alpha/beta-Hydrolases"/>
    <property type="match status" value="1"/>
</dbReference>
<evidence type="ECO:0000259" key="3">
    <source>
        <dbReference type="Pfam" id="PF12146"/>
    </source>
</evidence>
<gene>
    <name evidence="4" type="ORF">AWC12_23195</name>
</gene>
<feature type="domain" description="Serine aminopeptidase S33" evidence="3">
    <location>
        <begin position="41"/>
        <end position="153"/>
    </location>
</feature>
<dbReference type="Pfam" id="PF12146">
    <property type="entry name" value="Hydrolase_4"/>
    <property type="match status" value="1"/>
</dbReference>
<dbReference type="GO" id="GO:0052689">
    <property type="term" value="F:carboxylic ester hydrolase activity"/>
    <property type="evidence" value="ECO:0007669"/>
    <property type="project" value="UniProtKB-ARBA"/>
</dbReference>
<dbReference type="PANTHER" id="PTHR22946:SF9">
    <property type="entry name" value="POLYKETIDE TRANSFERASE AF380"/>
    <property type="match status" value="1"/>
</dbReference>
<proteinExistence type="inferred from homology"/>
<dbReference type="InterPro" id="IPR050261">
    <property type="entry name" value="FrsA_esterase"/>
</dbReference>
<comment type="caution">
    <text evidence="4">The sequence shown here is derived from an EMBL/GenBank/DDBJ whole genome shotgun (WGS) entry which is preliminary data.</text>
</comment>
<name>A0A1X1WCN6_MYCIR</name>
<keyword evidence="2" id="KW-0378">Hydrolase</keyword>
<reference evidence="4 5" key="1">
    <citation type="submission" date="2016-01" db="EMBL/GenBank/DDBJ databases">
        <title>The new phylogeny of the genus Mycobacterium.</title>
        <authorList>
            <person name="Tarcisio F."/>
            <person name="Conor M."/>
            <person name="Antonella G."/>
            <person name="Elisabetta G."/>
            <person name="Giulia F.S."/>
            <person name="Sara T."/>
            <person name="Anna F."/>
            <person name="Clotilde B."/>
            <person name="Roberto B."/>
            <person name="Veronica D.S."/>
            <person name="Fabio R."/>
            <person name="Monica P."/>
            <person name="Olivier J."/>
            <person name="Enrico T."/>
            <person name="Nicola S."/>
        </authorList>
    </citation>
    <scope>NUCLEOTIDE SEQUENCE [LARGE SCALE GENOMIC DNA]</scope>
    <source>
        <strain evidence="4 5">DSM 45541</strain>
    </source>
</reference>